<reference evidence="1" key="1">
    <citation type="journal article" date="2020" name="Stud. Mycol.">
        <title>101 Dothideomycetes genomes: a test case for predicting lifestyles and emergence of pathogens.</title>
        <authorList>
            <person name="Haridas S."/>
            <person name="Albert R."/>
            <person name="Binder M."/>
            <person name="Bloem J."/>
            <person name="Labutti K."/>
            <person name="Salamov A."/>
            <person name="Andreopoulos B."/>
            <person name="Baker S."/>
            <person name="Barry K."/>
            <person name="Bills G."/>
            <person name="Bluhm B."/>
            <person name="Cannon C."/>
            <person name="Castanera R."/>
            <person name="Culley D."/>
            <person name="Daum C."/>
            <person name="Ezra D."/>
            <person name="Gonzalez J."/>
            <person name="Henrissat B."/>
            <person name="Kuo A."/>
            <person name="Liang C."/>
            <person name="Lipzen A."/>
            <person name="Lutzoni F."/>
            <person name="Magnuson J."/>
            <person name="Mondo S."/>
            <person name="Nolan M."/>
            <person name="Ohm R."/>
            <person name="Pangilinan J."/>
            <person name="Park H.-J."/>
            <person name="Ramirez L."/>
            <person name="Alfaro M."/>
            <person name="Sun H."/>
            <person name="Tritt A."/>
            <person name="Yoshinaga Y."/>
            <person name="Zwiers L.-H."/>
            <person name="Turgeon B."/>
            <person name="Goodwin S."/>
            <person name="Spatafora J."/>
            <person name="Crous P."/>
            <person name="Grigoriev I."/>
        </authorList>
    </citation>
    <scope>NUCLEOTIDE SEQUENCE</scope>
    <source>
        <strain evidence="1">CBS 121410</strain>
    </source>
</reference>
<evidence type="ECO:0000313" key="1">
    <source>
        <dbReference type="EMBL" id="KAF2091753.1"/>
    </source>
</evidence>
<keyword evidence="2" id="KW-1185">Reference proteome</keyword>
<sequence length="314" mass="35655">MPRSLEYAEEVVGPSEALAAAAQPEDMLQFCADDVQQRLSSRHKQGQPASTQLFKSSYNQPYRGLPTEIMDMIRGYTLECPDGVTVSCSAEKDFSGFKISPRLAYGLIYANQLEYRLGCPKMFSTVKLDMPFQRVHQFLETLPETIGKSIKNLELSSNSTNLLQLAHDKMGIGASPPYLGKYLAEKMGHLDSLTVNVTLYPKLDDVASPFDNPELCLWLKKPLACHYFNIIKLVIHEDWTGYDQIIPWTKLAALHIRDRVMREELKSCFTVVSTDERKWIARGSTDTEAWREDGVRYEVDLESQTVAFIRLSTR</sequence>
<accession>A0A9P4LZT5</accession>
<dbReference type="EMBL" id="ML978711">
    <property type="protein sequence ID" value="KAF2091753.1"/>
    <property type="molecule type" value="Genomic_DNA"/>
</dbReference>
<name>A0A9P4LZT5_9PEZI</name>
<dbReference type="AlphaFoldDB" id="A0A9P4LZT5"/>
<comment type="caution">
    <text evidence="1">The sequence shown here is derived from an EMBL/GenBank/DDBJ whole genome shotgun (WGS) entry which is preliminary data.</text>
</comment>
<dbReference type="Proteomes" id="UP000799776">
    <property type="component" value="Unassembled WGS sequence"/>
</dbReference>
<organism evidence="1 2">
    <name type="scientific">Saccharata proteae CBS 121410</name>
    <dbReference type="NCBI Taxonomy" id="1314787"/>
    <lineage>
        <taxon>Eukaryota</taxon>
        <taxon>Fungi</taxon>
        <taxon>Dikarya</taxon>
        <taxon>Ascomycota</taxon>
        <taxon>Pezizomycotina</taxon>
        <taxon>Dothideomycetes</taxon>
        <taxon>Dothideomycetes incertae sedis</taxon>
        <taxon>Botryosphaeriales</taxon>
        <taxon>Saccharataceae</taxon>
        <taxon>Saccharata</taxon>
    </lineage>
</organism>
<protein>
    <submittedName>
        <fullName evidence="1">Uncharacterized protein</fullName>
    </submittedName>
</protein>
<proteinExistence type="predicted"/>
<gene>
    <name evidence="1" type="ORF">K490DRAFT_61182</name>
</gene>
<evidence type="ECO:0000313" key="2">
    <source>
        <dbReference type="Proteomes" id="UP000799776"/>
    </source>
</evidence>